<gene>
    <name evidence="1" type="ORF">MTY59_00940</name>
</gene>
<evidence type="ECO:0000313" key="2">
    <source>
        <dbReference type="Proteomes" id="UP000826012"/>
    </source>
</evidence>
<evidence type="ECO:0000313" key="1">
    <source>
        <dbReference type="EMBL" id="BCZ20239.1"/>
    </source>
</evidence>
<organism evidence="1 2">
    <name type="scientific">Mycobacterium senriense</name>
    <dbReference type="NCBI Taxonomy" id="2775496"/>
    <lineage>
        <taxon>Bacteria</taxon>
        <taxon>Bacillati</taxon>
        <taxon>Actinomycetota</taxon>
        <taxon>Actinomycetes</taxon>
        <taxon>Mycobacteriales</taxon>
        <taxon>Mycobacteriaceae</taxon>
        <taxon>Mycobacterium</taxon>
        <taxon>Mycobacterium avium complex (MAC)</taxon>
    </lineage>
</organism>
<sequence length="78" mass="8109">MVSAEDAVAGDHVVDVGRLEADPLNERGEAPGEQGLRVHSVQAAVGAAATAGRADRVENPGVDDGLRSSWVGRYRGRT</sequence>
<keyword evidence="2" id="KW-1185">Reference proteome</keyword>
<proteinExistence type="predicted"/>
<reference evidence="1 2" key="1">
    <citation type="submission" date="2021-07" db="EMBL/GenBank/DDBJ databases">
        <title>Complete genome sequence of nontuberculous Mycobacterium sp. TY59.</title>
        <authorList>
            <person name="Fukushima K."/>
        </authorList>
    </citation>
    <scope>NUCLEOTIDE SEQUENCE [LARGE SCALE GENOMIC DNA]</scope>
    <source>
        <strain evidence="1 2">TY59</strain>
    </source>
</reference>
<dbReference type="EMBL" id="AP024828">
    <property type="protein sequence ID" value="BCZ20239.1"/>
    <property type="molecule type" value="Genomic_DNA"/>
</dbReference>
<accession>A0ABN6I9D7</accession>
<reference evidence="1 2" key="2">
    <citation type="submission" date="2021-07" db="EMBL/GenBank/DDBJ databases">
        <authorList>
            <person name="Matsumoto Y."/>
            <person name="Motooka D."/>
            <person name="Nakamura S."/>
        </authorList>
    </citation>
    <scope>NUCLEOTIDE SEQUENCE [LARGE SCALE GENOMIC DNA]</scope>
    <source>
        <strain evidence="1 2">TY59</strain>
    </source>
</reference>
<name>A0ABN6I9D7_9MYCO</name>
<dbReference type="Proteomes" id="UP000826012">
    <property type="component" value="Chromosome"/>
</dbReference>
<protein>
    <submittedName>
        <fullName evidence="1">Uncharacterized protein</fullName>
    </submittedName>
</protein>